<sequence length="429" mass="47824">MNVNQVGYDRRLAMIQTILGDFGLRSEAVTPIAYSLQFPFPFNNFIYKINLQEPALAKHFPGRQPGTAQAPDTGLSTFIIRMSNLKVADLNHTNRVENEVACSALAREALNAAGLNGLIPKIYAWIQPKSLEEPEEENFGWSICEFKTGKDLDTEFPKLSTEDQQRVILQIADIYAALQKAVIPPTADKFGGLAFDSHGNMVSGQTAMRQGGPWATLSDFWTEKLRGLLDGAKPTSFLKTSSARLIERVEEFLSDGGLAEVLRGVDIAQRCLIHSDFTMNNLLYDKESKKVTALLDFDFASINHPVEEHYFASFSDVGGGLRALSPAMYPCVMSDNFEQQPANLSDKDKKIWDKAKYWNAAIAERNVLRPKSLPGVEKIEALRRLEESLSKMRQDKTALLEKYPDMDGKQSETGPLAIVLQLLDAHHQV</sequence>
<dbReference type="Gene3D" id="3.90.1200.10">
    <property type="match status" value="1"/>
</dbReference>
<organism evidence="2 3">
    <name type="scientific">Akanthomyces muscarius</name>
    <name type="common">Entomopathogenic fungus</name>
    <name type="synonym">Lecanicillium muscarium</name>
    <dbReference type="NCBI Taxonomy" id="2231603"/>
    <lineage>
        <taxon>Eukaryota</taxon>
        <taxon>Fungi</taxon>
        <taxon>Dikarya</taxon>
        <taxon>Ascomycota</taxon>
        <taxon>Pezizomycotina</taxon>
        <taxon>Sordariomycetes</taxon>
        <taxon>Hypocreomycetidae</taxon>
        <taxon>Hypocreales</taxon>
        <taxon>Cordycipitaceae</taxon>
        <taxon>Akanthomyces</taxon>
    </lineage>
</organism>
<comment type="caution">
    <text evidence="2">The sequence shown here is derived from an EMBL/GenBank/DDBJ whole genome shotgun (WGS) entry which is preliminary data.</text>
</comment>
<dbReference type="KEGG" id="amus:LMH87_003586"/>
<keyword evidence="3" id="KW-1185">Reference proteome</keyword>
<dbReference type="EMBL" id="JAJHUN010000011">
    <property type="protein sequence ID" value="KAJ4144714.1"/>
    <property type="molecule type" value="Genomic_DNA"/>
</dbReference>
<dbReference type="RefSeq" id="XP_056048384.1">
    <property type="nucleotide sequence ID" value="XM_056194680.1"/>
</dbReference>
<reference evidence="2" key="1">
    <citation type="journal article" date="2023" name="Access Microbiol">
        <title>De-novo genome assembly for Akanthomyces muscarius, a biocontrol agent of insect agricultural pests.</title>
        <authorList>
            <person name="Erdos Z."/>
            <person name="Studholme D.J."/>
            <person name="Raymond B."/>
            <person name="Sharma M."/>
        </authorList>
    </citation>
    <scope>NUCLEOTIDE SEQUENCE</scope>
    <source>
        <strain evidence="2">Ve6</strain>
    </source>
</reference>
<evidence type="ECO:0000313" key="2">
    <source>
        <dbReference type="EMBL" id="KAJ4144714.1"/>
    </source>
</evidence>
<feature type="domain" description="Aminoglycoside phosphotransferase" evidence="1">
    <location>
        <begin position="107"/>
        <end position="308"/>
    </location>
</feature>
<name>A0A9W8Q3P2_AKAMU</name>
<dbReference type="AlphaFoldDB" id="A0A9W8Q3P2"/>
<dbReference type="PANTHER" id="PTHR21310:SF15">
    <property type="entry name" value="AMINOGLYCOSIDE PHOSPHOTRANSFERASE DOMAIN-CONTAINING PROTEIN"/>
    <property type="match status" value="1"/>
</dbReference>
<dbReference type="InterPro" id="IPR002575">
    <property type="entry name" value="Aminoglycoside_PTrfase"/>
</dbReference>
<dbReference type="InterPro" id="IPR051678">
    <property type="entry name" value="AGP_Transferase"/>
</dbReference>
<evidence type="ECO:0000313" key="3">
    <source>
        <dbReference type="Proteomes" id="UP001144673"/>
    </source>
</evidence>
<accession>A0A9W8Q3P2</accession>
<dbReference type="InterPro" id="IPR011009">
    <property type="entry name" value="Kinase-like_dom_sf"/>
</dbReference>
<dbReference type="GeneID" id="80890745"/>
<dbReference type="SUPFAM" id="SSF56112">
    <property type="entry name" value="Protein kinase-like (PK-like)"/>
    <property type="match status" value="1"/>
</dbReference>
<dbReference type="Proteomes" id="UP001144673">
    <property type="component" value="Chromosome 2"/>
</dbReference>
<gene>
    <name evidence="2" type="ORF">LMH87_003586</name>
</gene>
<dbReference type="PANTHER" id="PTHR21310">
    <property type="entry name" value="AMINOGLYCOSIDE PHOSPHOTRANSFERASE-RELATED-RELATED"/>
    <property type="match status" value="1"/>
</dbReference>
<evidence type="ECO:0000259" key="1">
    <source>
        <dbReference type="Pfam" id="PF01636"/>
    </source>
</evidence>
<proteinExistence type="predicted"/>
<dbReference type="Pfam" id="PF01636">
    <property type="entry name" value="APH"/>
    <property type="match status" value="1"/>
</dbReference>
<protein>
    <recommendedName>
        <fullName evidence="1">Aminoglycoside phosphotransferase domain-containing protein</fullName>
    </recommendedName>
</protein>